<keyword evidence="2" id="KW-1185">Reference proteome</keyword>
<evidence type="ECO:0000313" key="1">
    <source>
        <dbReference type="EMBL" id="RUT03474.1"/>
    </source>
</evidence>
<dbReference type="AlphaFoldDB" id="A0A3S1CKM9"/>
<dbReference type="RefSeq" id="WP_127083434.1">
    <property type="nucleotide sequence ID" value="NZ_RSCL01000013.1"/>
</dbReference>
<name>A0A3S1CKM9_9CYAN</name>
<dbReference type="EMBL" id="RSCL01000013">
    <property type="protein sequence ID" value="RUT03474.1"/>
    <property type="molecule type" value="Genomic_DNA"/>
</dbReference>
<proteinExistence type="predicted"/>
<protein>
    <submittedName>
        <fullName evidence="1">Uncharacterized protein</fullName>
    </submittedName>
</protein>
<reference evidence="1" key="2">
    <citation type="journal article" date="2019" name="Genome Biol. Evol.">
        <title>Day and night: Metabolic profiles and evolutionary relationships of six axenic non-marine cyanobacteria.</title>
        <authorList>
            <person name="Will S.E."/>
            <person name="Henke P."/>
            <person name="Boedeker C."/>
            <person name="Huang S."/>
            <person name="Brinkmann H."/>
            <person name="Rohde M."/>
            <person name="Jarek M."/>
            <person name="Friedl T."/>
            <person name="Seufert S."/>
            <person name="Schumacher M."/>
            <person name="Overmann J."/>
            <person name="Neumann-Schaal M."/>
            <person name="Petersen J."/>
        </authorList>
    </citation>
    <scope>NUCLEOTIDE SEQUENCE [LARGE SCALE GENOMIC DNA]</scope>
    <source>
        <strain evidence="1">PCC 7102</strain>
    </source>
</reference>
<comment type="caution">
    <text evidence="1">The sequence shown here is derived from an EMBL/GenBank/DDBJ whole genome shotgun (WGS) entry which is preliminary data.</text>
</comment>
<reference evidence="1" key="1">
    <citation type="submission" date="2018-12" db="EMBL/GenBank/DDBJ databases">
        <authorList>
            <person name="Will S."/>
            <person name="Neumann-Schaal M."/>
            <person name="Henke P."/>
        </authorList>
    </citation>
    <scope>NUCLEOTIDE SEQUENCE</scope>
    <source>
        <strain evidence="1">PCC 7102</strain>
    </source>
</reference>
<organism evidence="1 2">
    <name type="scientific">Dulcicalothrix desertica PCC 7102</name>
    <dbReference type="NCBI Taxonomy" id="232991"/>
    <lineage>
        <taxon>Bacteria</taxon>
        <taxon>Bacillati</taxon>
        <taxon>Cyanobacteriota</taxon>
        <taxon>Cyanophyceae</taxon>
        <taxon>Nostocales</taxon>
        <taxon>Calotrichaceae</taxon>
        <taxon>Dulcicalothrix</taxon>
    </lineage>
</organism>
<evidence type="ECO:0000313" key="2">
    <source>
        <dbReference type="Proteomes" id="UP000271624"/>
    </source>
</evidence>
<dbReference type="Proteomes" id="UP000271624">
    <property type="component" value="Unassembled WGS sequence"/>
</dbReference>
<sequence>MIKMISSDLYTQLIDTLSPDKIEVYLECSGWVKYKEVEYVLSLWSNSKQDKQFTILLPLDKESADFEIKIEELVLILSRFEERSKIDILKSLGNTSVIAQENNREIIDIKIEFKEVDKHYIPAKSIYILSKISTKLLS</sequence>
<gene>
    <name evidence="1" type="ORF">DSM106972_051130</name>
</gene>
<accession>A0A3S1CKM9</accession>